<evidence type="ECO:0000313" key="3">
    <source>
        <dbReference type="Proteomes" id="UP000594430"/>
    </source>
</evidence>
<reference evidence="2 3" key="1">
    <citation type="submission" date="2020-11" db="EMBL/GenBank/DDBJ databases">
        <title>Pseudomonas fulva producing VIM-24.</title>
        <authorList>
            <person name="Liu S."/>
        </authorList>
    </citation>
    <scope>NUCLEOTIDE SEQUENCE [LARGE SCALE GENOMIC DNA]</scope>
    <source>
        <strain evidence="2 3">ZDHY414</strain>
        <plasmid evidence="2 3">pVIM-24-ZDHY414</plasmid>
    </source>
</reference>
<dbReference type="EMBL" id="CP064948">
    <property type="protein sequence ID" value="QPH51690.1"/>
    <property type="molecule type" value="Genomic_DNA"/>
</dbReference>
<proteinExistence type="predicted"/>
<sequence length="178" mass="19986">MTPEQFTAVLKLATPEQLDALDQAHWRYISMMGLISDVLPDEVVEADRKAYPHFIKSRPGYNDDECKTFMVEVTGLSPEFCEAWRDQDFYTLHGESGEDMGRRQKPSFWARVRKLASGRVARFGLLYLLIGAAGTFAALKTQGGDAALCTLIILSYLFAPFCNSVHKAFLAREARGQQ</sequence>
<protein>
    <recommendedName>
        <fullName evidence="4">Transmembrane protein</fullName>
    </recommendedName>
</protein>
<keyword evidence="1" id="KW-0472">Membrane</keyword>
<dbReference type="Proteomes" id="UP000594430">
    <property type="component" value="Plasmid pVIM-24-ZDHY414"/>
</dbReference>
<accession>A0A7S9LCG0</accession>
<gene>
    <name evidence="2" type="ORF">IZU98_25840</name>
</gene>
<name>A0A7S9LCG0_9PSED</name>
<evidence type="ECO:0008006" key="4">
    <source>
        <dbReference type="Google" id="ProtNLM"/>
    </source>
</evidence>
<dbReference type="RefSeq" id="WP_176705137.1">
    <property type="nucleotide sequence ID" value="NZ_CP064945.1"/>
</dbReference>
<geneLocation type="plasmid" evidence="2 3">
    <name>pVIM-24-ZDHY414</name>
</geneLocation>
<evidence type="ECO:0000313" key="2">
    <source>
        <dbReference type="EMBL" id="QPH51690.1"/>
    </source>
</evidence>
<dbReference type="AlphaFoldDB" id="A0A7S9LCG0"/>
<keyword evidence="2" id="KW-0614">Plasmid</keyword>
<feature type="transmembrane region" description="Helical" evidence="1">
    <location>
        <begin position="120"/>
        <end position="139"/>
    </location>
</feature>
<feature type="transmembrane region" description="Helical" evidence="1">
    <location>
        <begin position="145"/>
        <end position="165"/>
    </location>
</feature>
<keyword evidence="1" id="KW-1133">Transmembrane helix</keyword>
<evidence type="ECO:0000256" key="1">
    <source>
        <dbReference type="SAM" id="Phobius"/>
    </source>
</evidence>
<keyword evidence="1" id="KW-0812">Transmembrane</keyword>
<organism evidence="2 3">
    <name type="scientific">Pseudomonas fulva</name>
    <dbReference type="NCBI Taxonomy" id="47880"/>
    <lineage>
        <taxon>Bacteria</taxon>
        <taxon>Pseudomonadati</taxon>
        <taxon>Pseudomonadota</taxon>
        <taxon>Gammaproteobacteria</taxon>
        <taxon>Pseudomonadales</taxon>
        <taxon>Pseudomonadaceae</taxon>
        <taxon>Pseudomonas</taxon>
    </lineage>
</organism>